<feature type="compositionally biased region" description="Basic residues" evidence="1">
    <location>
        <begin position="565"/>
        <end position="574"/>
    </location>
</feature>
<feature type="region of interest" description="Disordered" evidence="1">
    <location>
        <begin position="256"/>
        <end position="434"/>
    </location>
</feature>
<dbReference type="Pfam" id="PF09462">
    <property type="entry name" value="Mus7"/>
    <property type="match status" value="1"/>
</dbReference>
<feature type="compositionally biased region" description="Basic and acidic residues" evidence="1">
    <location>
        <begin position="585"/>
        <end position="595"/>
    </location>
</feature>
<feature type="compositionally biased region" description="Basic residues" evidence="1">
    <location>
        <begin position="602"/>
        <end position="616"/>
    </location>
</feature>
<feature type="compositionally biased region" description="Polar residues" evidence="1">
    <location>
        <begin position="469"/>
        <end position="478"/>
    </location>
</feature>
<reference evidence="2" key="1">
    <citation type="submission" date="2021-12" db="EMBL/GenBank/DDBJ databases">
        <authorList>
            <person name="Zaccaron A."/>
            <person name="Stergiopoulos I."/>
        </authorList>
    </citation>
    <scope>NUCLEOTIDE SEQUENCE</scope>
    <source>
        <strain evidence="2">Race5_Kim</strain>
    </source>
</reference>
<feature type="region of interest" description="Disordered" evidence="1">
    <location>
        <begin position="559"/>
        <end position="621"/>
    </location>
</feature>
<feature type="compositionally biased region" description="Polar residues" evidence="1">
    <location>
        <begin position="152"/>
        <end position="165"/>
    </location>
</feature>
<evidence type="ECO:0000256" key="1">
    <source>
        <dbReference type="SAM" id="MobiDB-lite"/>
    </source>
</evidence>
<keyword evidence="3" id="KW-1185">Reference proteome</keyword>
<dbReference type="GO" id="GO:0031297">
    <property type="term" value="P:replication fork processing"/>
    <property type="evidence" value="ECO:0007669"/>
    <property type="project" value="InterPro"/>
</dbReference>
<dbReference type="GO" id="GO:0000724">
    <property type="term" value="P:double-strand break repair via homologous recombination"/>
    <property type="evidence" value="ECO:0007669"/>
    <property type="project" value="TreeGrafter"/>
</dbReference>
<dbReference type="GO" id="GO:0005634">
    <property type="term" value="C:nucleus"/>
    <property type="evidence" value="ECO:0007669"/>
    <property type="project" value="InterPro"/>
</dbReference>
<feature type="region of interest" description="Disordered" evidence="1">
    <location>
        <begin position="1"/>
        <end position="191"/>
    </location>
</feature>
<proteinExistence type="predicted"/>
<name>A0A9Q8L4Q1_PASFU</name>
<evidence type="ECO:0008006" key="4">
    <source>
        <dbReference type="Google" id="ProtNLM"/>
    </source>
</evidence>
<feature type="compositionally biased region" description="Low complexity" evidence="1">
    <location>
        <begin position="266"/>
        <end position="278"/>
    </location>
</feature>
<feature type="region of interest" description="Disordered" evidence="1">
    <location>
        <begin position="458"/>
        <end position="496"/>
    </location>
</feature>
<dbReference type="PANTHER" id="PTHR28122:SF1">
    <property type="entry name" value="E3 UBIQUITIN-PROTEIN LIGASE SUBSTRATE RECEPTOR MMS22"/>
    <property type="match status" value="1"/>
</dbReference>
<accession>A0A9Q8L4Q1</accession>
<dbReference type="Proteomes" id="UP000756132">
    <property type="component" value="Chromosome 1"/>
</dbReference>
<dbReference type="KEGG" id="ffu:CLAFUR5_01322"/>
<dbReference type="OrthoDB" id="2386201at2759"/>
<dbReference type="InterPro" id="IPR019021">
    <property type="entry name" value="Mms22"/>
</dbReference>
<dbReference type="EMBL" id="CP090163">
    <property type="protein sequence ID" value="UJO10766.1"/>
    <property type="molecule type" value="Genomic_DNA"/>
</dbReference>
<evidence type="ECO:0000313" key="2">
    <source>
        <dbReference type="EMBL" id="UJO10766.1"/>
    </source>
</evidence>
<dbReference type="RefSeq" id="XP_047755132.1">
    <property type="nucleotide sequence ID" value="XM_047900470.1"/>
</dbReference>
<sequence length="2190" mass="244052">MKRWQDRGVVEDSEDDEISLGAASPSPEPPRKRTKHDRDDALPDQQDDGLQISPTKQNDTPYETADHPWTGPKVAITYGQKTKTKPQNRPRTPEAPPRREYASPRVLISVESPHAERPPATQRFLFAEPQSPPDSDSDGLPDLGPVLRRPETPTQHALSAASSPLSERDVSPPAVFLPSTEPSRLEWTESESTRIDNAATGLLELGHIEGQVPTSTAAAKRNLRARKPNQLNPYQYDRALYVQQCKARGVQPIRLVEQELQEEESQSQSHNSTSQSQSTFHAASSPVDTRGIDALGPSDVPSDSVDRETPSGHRLPKRRRLEDRGSGAGLAASTEAQRGQREEFSVPPSPPRTGSDLSTSEEAPSGFRFPPRMTPIPLPTPQISSDMTRVEADDDSTPGSSPRRPRTSTLNRSRMKAPVVTVSSESEPESDLEAKRIRREQKRIRGVLPASWLKIDFRAQKPREVPAASTRQRSPSTSPERHQPQKGVAHRISRRSVPVDGCAFPIASGEENDSGTSVRSLARLKQRKLDANSTRLKLGQQSTFDDDVMENDFVDPMLAGPARSRGAKQSRGHQPRITQAFPEGLRTDFSEERSSRKQAPISRRHGIPKSTTRRRACASPPAPVRLSITDAFDDPEPGEAQLPSFVRLALRQTRHRHDRGRHSPTHKVVRLATADETEDASATLRAWRESAIVQRVGRQRTRSAGNGYMPFQGQAARVALAEISGNQRTLATYDSLDQGIRQLRPRELAGREEVIEELTSPQALRTVDGVETATKATSKRRLRSGMRPLRLRDAQLESLERCFDQNHRSAVFERRMQCMTEQVARRARQQGEANFHLERYLHTGNALDVIAGERMKAAHNPAEDVSRTQEVHQATSIPYRPRKRQARRLNVEAREYRQPSEPLPDIAITLEDEDEPYEAPRPVLQDLGPFGTRYSNSFDIRPLQSGTFFDQNTFVGSGELSDALALTQHDLNQQRGCMRVHLGAEILSWGVWQDEVAVHFVRIATSIGNTLGGHGSVLEQQASRLSSHEITEVASYLLRSVIRYLAQCVYFSDPIDRLTCVESISQLVTTLSETFVEHQSTADAAMAVTRIMQYSTILAKQALHLCDHSVIPAAMETGVKKLLLSIAQRLASHAVRNHVGELRSAYEDSHMSDHHETGFKDVVPTLSSMVILRNVLQDTSGLTVDFWAVARAFFNPENAATCSVKHLEKAWYDLFTILPALTFDSHGISRDNALSADTTAAWTLPQLLLKRVFDLYEASSAVRCASVNDYVRVLLSRCHSLVVTWGYWQSDLALSTIYDFFAQRNLHLLNSEEDRGSPSFLEDFGSEAFLQIQPDDRSFHIFLKILAASLKGMQSHSIPLRKIQSIVFRLTPNHARTYRKDATLVKADLEALRNHYDLLCTLYCAAPVGSRPSVYLLQNLVDHSSSHREACRASVRAWAHVAAFQAASDQSIDSLTSLIDWYSDMVNTTITQYRLAKSEAERDFEVAQSEALEAGSDMPFAILESTIANNQVQIAATLLDALAGLKRTLQSTSSVKTAKALVEGTGFMSTLELFDPAQRRLLSTMLEALAIVNAALDAESRPTNSVSQSEGSEDSQEFGDFDALQAFVEDDTGLEDDQVTLAGTFLAPIGHFLSNVFGADAAADDTLLMTTVDTWSRIAGCTSVAHRRSWHSYVDEYSSTSWNQMRDTSHKRKYTTYFLSRLVEQSKGSDDIKQAVLTTWLLSLVEREATLKFQHLLTATILEHWSNEPLLRNLPFASERDGSKYHITLTQLRERRVALVSSILCNMREHYNYSIRFSRSRSPELRSTYGIMLRQMMSVMKNYYQELQSTVNVEVADAGATGAYVNFVQQIVASLQQFTLDISPVDRFFLDSSAFPLPAGDPTYVVGRLRSYAPKLQESHGRAQLAVFVQSVMERALVDGQQDYLIDQMSTAMVGVDMLSCQLPTLWQVMSHSLLTVYISRSFETQSSWIAVVLLLQACIRAAPKIFYNIDIGDGAMVQAAITSLGSVLHSISQQVATVLSQSTLLDSAHALKVLGAMLMVGQASTTFIAFLEQSTAAGKELAAHLKVLRSQARALRTQLTSPERDHLMDLPAVAPSPDCIWQDTKNFTEKQLKETVETNWYSDGSAYFVRRGNTSKRLAVQLDSAEVGRNVLLQIIREFSNTYDATSDHRCRQRQARRQCDDILSKLHV</sequence>
<dbReference type="GO" id="GO:0035361">
    <property type="term" value="C:Cul8-RING ubiquitin ligase complex"/>
    <property type="evidence" value="ECO:0007669"/>
    <property type="project" value="TreeGrafter"/>
</dbReference>
<dbReference type="PANTHER" id="PTHR28122">
    <property type="entry name" value="E3 UBIQUITIN-PROTEIN LIGASE SUBSTRATE RECEPTOR MMS22"/>
    <property type="match status" value="1"/>
</dbReference>
<feature type="compositionally biased region" description="Basic and acidic residues" evidence="1">
    <location>
        <begin position="1"/>
        <end position="10"/>
    </location>
</feature>
<organism evidence="2 3">
    <name type="scientific">Passalora fulva</name>
    <name type="common">Tomato leaf mold</name>
    <name type="synonym">Cladosporium fulvum</name>
    <dbReference type="NCBI Taxonomy" id="5499"/>
    <lineage>
        <taxon>Eukaryota</taxon>
        <taxon>Fungi</taxon>
        <taxon>Dikarya</taxon>
        <taxon>Ascomycota</taxon>
        <taxon>Pezizomycotina</taxon>
        <taxon>Dothideomycetes</taxon>
        <taxon>Dothideomycetidae</taxon>
        <taxon>Mycosphaerellales</taxon>
        <taxon>Mycosphaerellaceae</taxon>
        <taxon>Fulvia</taxon>
    </lineage>
</organism>
<reference evidence="2" key="2">
    <citation type="journal article" date="2022" name="Microb. Genom.">
        <title>A chromosome-scale genome assembly of the tomato pathogen Cladosporium fulvum reveals a compartmentalized genome architecture and the presence of a dispensable chromosome.</title>
        <authorList>
            <person name="Zaccaron A.Z."/>
            <person name="Chen L.H."/>
            <person name="Samaras A."/>
            <person name="Stergiopoulos I."/>
        </authorList>
    </citation>
    <scope>NUCLEOTIDE SEQUENCE</scope>
    <source>
        <strain evidence="2">Race5_Kim</strain>
    </source>
</reference>
<evidence type="ECO:0000313" key="3">
    <source>
        <dbReference type="Proteomes" id="UP000756132"/>
    </source>
</evidence>
<gene>
    <name evidence="2" type="ORF">CLAFUR5_01322</name>
</gene>
<dbReference type="GeneID" id="71981200"/>
<feature type="compositionally biased region" description="Polar residues" evidence="1">
    <location>
        <begin position="52"/>
        <end position="61"/>
    </location>
</feature>
<protein>
    <recommendedName>
        <fullName evidence="4">Mus7/MMS22 family-domain-containing protein</fullName>
    </recommendedName>
</protein>